<keyword evidence="2" id="KW-1185">Reference proteome</keyword>
<protein>
    <submittedName>
        <fullName evidence="1">Uncharacterized protein</fullName>
    </submittedName>
</protein>
<dbReference type="EMBL" id="JBHSZV010000062">
    <property type="protein sequence ID" value="MFC7064037.1"/>
    <property type="molecule type" value="Genomic_DNA"/>
</dbReference>
<proteinExistence type="predicted"/>
<organism evidence="1 2">
    <name type="scientific">Halobacillus seohaensis</name>
    <dbReference type="NCBI Taxonomy" id="447421"/>
    <lineage>
        <taxon>Bacteria</taxon>
        <taxon>Bacillati</taxon>
        <taxon>Bacillota</taxon>
        <taxon>Bacilli</taxon>
        <taxon>Bacillales</taxon>
        <taxon>Bacillaceae</taxon>
        <taxon>Halobacillus</taxon>
    </lineage>
</organism>
<evidence type="ECO:0000313" key="1">
    <source>
        <dbReference type="EMBL" id="MFC7064037.1"/>
    </source>
</evidence>
<accession>A0ABW2EUG0</accession>
<evidence type="ECO:0000313" key="2">
    <source>
        <dbReference type="Proteomes" id="UP001596410"/>
    </source>
</evidence>
<comment type="caution">
    <text evidence="1">The sequence shown here is derived from an EMBL/GenBank/DDBJ whole genome shotgun (WGS) entry which is preliminary data.</text>
</comment>
<sequence>MYSMKQEQLQKMPPEATDFTAQEPLGLVGSAEKNYQHLMLELYSKC</sequence>
<dbReference type="Proteomes" id="UP001596410">
    <property type="component" value="Unassembled WGS sequence"/>
</dbReference>
<name>A0ABW2EUG0_9BACI</name>
<reference evidence="2" key="1">
    <citation type="journal article" date="2019" name="Int. J. Syst. Evol. Microbiol.">
        <title>The Global Catalogue of Microorganisms (GCM) 10K type strain sequencing project: providing services to taxonomists for standard genome sequencing and annotation.</title>
        <authorList>
            <consortium name="The Broad Institute Genomics Platform"/>
            <consortium name="The Broad Institute Genome Sequencing Center for Infectious Disease"/>
            <person name="Wu L."/>
            <person name="Ma J."/>
        </authorList>
    </citation>
    <scope>NUCLEOTIDE SEQUENCE [LARGE SCALE GENOMIC DNA]</scope>
    <source>
        <strain evidence="2">CGMCC 4.1621</strain>
    </source>
</reference>
<gene>
    <name evidence="1" type="ORF">ACFQIC_19765</name>
</gene>